<proteinExistence type="predicted"/>
<gene>
    <name evidence="2" type="ORF">IBL25_04285</name>
</gene>
<keyword evidence="3" id="KW-1185">Reference proteome</keyword>
<feature type="transmembrane region" description="Helical" evidence="1">
    <location>
        <begin position="38"/>
        <end position="59"/>
    </location>
</feature>
<dbReference type="Proteomes" id="UP000603940">
    <property type="component" value="Unassembled WGS sequence"/>
</dbReference>
<evidence type="ECO:0000313" key="3">
    <source>
        <dbReference type="Proteomes" id="UP000603940"/>
    </source>
</evidence>
<comment type="caution">
    <text evidence="2">The sequence shown here is derived from an EMBL/GenBank/DDBJ whole genome shotgun (WGS) entry which is preliminary data.</text>
</comment>
<organism evidence="2 3">
    <name type="scientific">Pseudoroseomonas ludipueritiae</name>
    <dbReference type="NCBI Taxonomy" id="198093"/>
    <lineage>
        <taxon>Bacteria</taxon>
        <taxon>Pseudomonadati</taxon>
        <taxon>Pseudomonadota</taxon>
        <taxon>Alphaproteobacteria</taxon>
        <taxon>Acetobacterales</taxon>
        <taxon>Acetobacteraceae</taxon>
        <taxon>Pseudoroseomonas</taxon>
    </lineage>
</organism>
<evidence type="ECO:0000313" key="2">
    <source>
        <dbReference type="EMBL" id="MBC9176158.1"/>
    </source>
</evidence>
<reference evidence="2 3" key="1">
    <citation type="journal article" date="2009" name="Int. J. Syst. Evol. Microbiol.">
        <title>Transfer of Teichococcus ludipueritiae and Muricoccus roseus to the genus Roseomonas, as Roseomonas ludipueritiae comb. nov. and Roseomonas rosea comb. nov., respectively, and emended description of the genus Roseomonas.</title>
        <authorList>
            <person name="Sanchez-Porro C."/>
            <person name="Gallego V."/>
            <person name="Busse H.J."/>
            <person name="Kampfer P."/>
            <person name="Ventosa A."/>
        </authorList>
    </citation>
    <scope>NUCLEOTIDE SEQUENCE [LARGE SCALE GENOMIC DNA]</scope>
    <source>
        <strain evidence="2 3">DSM 14915</strain>
    </source>
</reference>
<evidence type="ECO:0000256" key="1">
    <source>
        <dbReference type="SAM" id="Phobius"/>
    </source>
</evidence>
<keyword evidence="1" id="KW-1133">Transmembrane helix</keyword>
<name>A0ABR7R3C0_9PROT</name>
<dbReference type="EMBL" id="JACTUZ010000008">
    <property type="protein sequence ID" value="MBC9176158.1"/>
    <property type="molecule type" value="Genomic_DNA"/>
</dbReference>
<accession>A0ABR7R3C0</accession>
<dbReference type="RefSeq" id="WP_187777321.1">
    <property type="nucleotide sequence ID" value="NZ_JACTUZ010000008.1"/>
</dbReference>
<protein>
    <submittedName>
        <fullName evidence="2">DUF1772 domain-containing protein</fullName>
    </submittedName>
</protein>
<feature type="transmembrane region" description="Helical" evidence="1">
    <location>
        <begin position="71"/>
        <end position="98"/>
    </location>
</feature>
<sequence length="130" mass="14005">MAVRAVLAPTAHVLELPNKLALSGDVWLAVQQQLYRGWGPFLGAPAELGVLLTSAILAVRHRASAAARPFWIAGCGYLGMLVVFVLCDAPVNAAVAAWTTATLPADWSSYRLRWEFGHAVAALLWAKRRA</sequence>
<keyword evidence="1" id="KW-0472">Membrane</keyword>
<keyword evidence="1" id="KW-0812">Transmembrane</keyword>